<dbReference type="Proteomes" id="UP001237642">
    <property type="component" value="Unassembled WGS sequence"/>
</dbReference>
<dbReference type="PANTHER" id="PTHR24223">
    <property type="entry name" value="ATP-BINDING CASSETTE SUB-FAMILY C"/>
    <property type="match status" value="1"/>
</dbReference>
<organism evidence="8 9">
    <name type="scientific">Heracleum sosnowskyi</name>
    <dbReference type="NCBI Taxonomy" id="360622"/>
    <lineage>
        <taxon>Eukaryota</taxon>
        <taxon>Viridiplantae</taxon>
        <taxon>Streptophyta</taxon>
        <taxon>Embryophyta</taxon>
        <taxon>Tracheophyta</taxon>
        <taxon>Spermatophyta</taxon>
        <taxon>Magnoliopsida</taxon>
        <taxon>eudicotyledons</taxon>
        <taxon>Gunneridae</taxon>
        <taxon>Pentapetalae</taxon>
        <taxon>asterids</taxon>
        <taxon>campanulids</taxon>
        <taxon>Apiales</taxon>
        <taxon>Apiaceae</taxon>
        <taxon>Apioideae</taxon>
        <taxon>apioid superclade</taxon>
        <taxon>Tordylieae</taxon>
        <taxon>Tordyliinae</taxon>
        <taxon>Heracleum</taxon>
    </lineage>
</organism>
<dbReference type="GO" id="GO:0005524">
    <property type="term" value="F:ATP binding"/>
    <property type="evidence" value="ECO:0007669"/>
    <property type="project" value="UniProtKB-KW"/>
</dbReference>
<dbReference type="Gene3D" id="1.20.1560.10">
    <property type="entry name" value="ABC transporter type 1, transmembrane domain"/>
    <property type="match status" value="1"/>
</dbReference>
<keyword evidence="4 7" id="KW-1133">Transmembrane helix</keyword>
<evidence type="ECO:0000256" key="1">
    <source>
        <dbReference type="ARBA" id="ARBA00022692"/>
    </source>
</evidence>
<dbReference type="GO" id="GO:0042626">
    <property type="term" value="F:ATPase-coupled transmembrane transporter activity"/>
    <property type="evidence" value="ECO:0007669"/>
    <property type="project" value="TreeGrafter"/>
</dbReference>
<reference evidence="8" key="2">
    <citation type="submission" date="2023-05" db="EMBL/GenBank/DDBJ databases">
        <authorList>
            <person name="Schelkunov M.I."/>
        </authorList>
    </citation>
    <scope>NUCLEOTIDE SEQUENCE</scope>
    <source>
        <strain evidence="8">Hsosn_3</strain>
        <tissue evidence="8">Leaf</tissue>
    </source>
</reference>
<evidence type="ECO:0000256" key="6">
    <source>
        <dbReference type="SAM" id="MobiDB-lite"/>
    </source>
</evidence>
<evidence type="ECO:0000313" key="9">
    <source>
        <dbReference type="Proteomes" id="UP001237642"/>
    </source>
</evidence>
<feature type="compositionally biased region" description="Basic residues" evidence="6">
    <location>
        <begin position="21"/>
        <end position="35"/>
    </location>
</feature>
<protein>
    <submittedName>
        <fullName evidence="8">Uncharacterized protein</fullName>
    </submittedName>
</protein>
<evidence type="ECO:0000256" key="3">
    <source>
        <dbReference type="ARBA" id="ARBA00022840"/>
    </source>
</evidence>
<name>A0AAD8H8I0_9APIA</name>
<keyword evidence="9" id="KW-1185">Reference proteome</keyword>
<sequence length="294" mass="33146">MSYREGRSVSPPKSGLPAERRRSRSLSRSRKRRSRVTSSDLEKFFSNEGKSTAREVKLLDSITRSPVYAQFGEALNGLSTIRAYKAYDRMANFNGKSMDNNIRFTLVNISSNRWLTIKLQTLGGLMIWLTATFAVIQNGRAENQVAFASAMGLLLIYSLNITSYRSHKKWRDACHWTYTQESKADFQHNPLPSALRGRFLLSVEGLMMDIAAAEEEITRWPGTWRGKTNFASSRDGFTVSTCSLIERVKVHLNSNGKWDDQGTGRAPCCGPQPGSGRGRISSDLHFESAWGWTW</sequence>
<keyword evidence="3" id="KW-0067">ATP-binding</keyword>
<dbReference type="AlphaFoldDB" id="A0AAD8H8I0"/>
<feature type="region of interest" description="Disordered" evidence="6">
    <location>
        <begin position="1"/>
        <end position="35"/>
    </location>
</feature>
<evidence type="ECO:0000256" key="2">
    <source>
        <dbReference type="ARBA" id="ARBA00022741"/>
    </source>
</evidence>
<evidence type="ECO:0000256" key="4">
    <source>
        <dbReference type="ARBA" id="ARBA00022989"/>
    </source>
</evidence>
<dbReference type="InterPro" id="IPR036640">
    <property type="entry name" value="ABC1_TM_sf"/>
</dbReference>
<comment type="caution">
    <text evidence="8">The sequence shown here is derived from an EMBL/GenBank/DDBJ whole genome shotgun (WGS) entry which is preliminary data.</text>
</comment>
<gene>
    <name evidence="8" type="ORF">POM88_046138</name>
</gene>
<evidence type="ECO:0000256" key="7">
    <source>
        <dbReference type="SAM" id="Phobius"/>
    </source>
</evidence>
<feature type="transmembrane region" description="Helical" evidence="7">
    <location>
        <begin position="145"/>
        <end position="162"/>
    </location>
</feature>
<keyword evidence="5 7" id="KW-0472">Membrane</keyword>
<evidence type="ECO:0000256" key="5">
    <source>
        <dbReference type="ARBA" id="ARBA00023136"/>
    </source>
</evidence>
<feature type="transmembrane region" description="Helical" evidence="7">
    <location>
        <begin position="119"/>
        <end position="139"/>
    </location>
</feature>
<dbReference type="InterPro" id="IPR050173">
    <property type="entry name" value="ABC_transporter_C-like"/>
</dbReference>
<accession>A0AAD8H8I0</accession>
<keyword evidence="1 7" id="KW-0812">Transmembrane</keyword>
<dbReference type="PANTHER" id="PTHR24223:SF375">
    <property type="entry name" value="ABC TRANSPORTER C FAMILY MEMBER 11-RELATED"/>
    <property type="match status" value="1"/>
</dbReference>
<proteinExistence type="predicted"/>
<reference evidence="8" key="1">
    <citation type="submission" date="2023-02" db="EMBL/GenBank/DDBJ databases">
        <title>Genome of toxic invasive species Heracleum sosnowskyi carries increased number of genes despite the absence of recent whole-genome duplications.</title>
        <authorList>
            <person name="Schelkunov M."/>
            <person name="Shtratnikova V."/>
            <person name="Makarenko M."/>
            <person name="Klepikova A."/>
            <person name="Omelchenko D."/>
            <person name="Novikova G."/>
            <person name="Obukhova E."/>
            <person name="Bogdanov V."/>
            <person name="Penin A."/>
            <person name="Logacheva M."/>
        </authorList>
    </citation>
    <scope>NUCLEOTIDE SEQUENCE</scope>
    <source>
        <strain evidence="8">Hsosn_3</strain>
        <tissue evidence="8">Leaf</tissue>
    </source>
</reference>
<evidence type="ECO:0000313" key="8">
    <source>
        <dbReference type="EMBL" id="KAK1361664.1"/>
    </source>
</evidence>
<dbReference type="GO" id="GO:0016020">
    <property type="term" value="C:membrane"/>
    <property type="evidence" value="ECO:0007669"/>
    <property type="project" value="InterPro"/>
</dbReference>
<dbReference type="SUPFAM" id="SSF90123">
    <property type="entry name" value="ABC transporter transmembrane region"/>
    <property type="match status" value="1"/>
</dbReference>
<dbReference type="EMBL" id="JAUIZM010000010">
    <property type="protein sequence ID" value="KAK1361664.1"/>
    <property type="molecule type" value="Genomic_DNA"/>
</dbReference>
<keyword evidence="2" id="KW-0547">Nucleotide-binding</keyword>